<dbReference type="Proteomes" id="UP000314294">
    <property type="component" value="Unassembled WGS sequence"/>
</dbReference>
<sequence length="114" mass="11483">MYTSFGCEIGFCSNPEPSWSDRKKMSSAKADPCDGVALTAPSSGTITKTCTFNIHLICSSGGLWVLEAGGVVQIIPGVVGPRVVVRVDASLLLEGSGGGGGGGTTVFPFMGLGG</sequence>
<name>A0A4Z2I5N2_9TELE</name>
<evidence type="ECO:0000313" key="2">
    <source>
        <dbReference type="Proteomes" id="UP000314294"/>
    </source>
</evidence>
<organism evidence="1 2">
    <name type="scientific">Liparis tanakae</name>
    <name type="common">Tanaka's snailfish</name>
    <dbReference type="NCBI Taxonomy" id="230148"/>
    <lineage>
        <taxon>Eukaryota</taxon>
        <taxon>Metazoa</taxon>
        <taxon>Chordata</taxon>
        <taxon>Craniata</taxon>
        <taxon>Vertebrata</taxon>
        <taxon>Euteleostomi</taxon>
        <taxon>Actinopterygii</taxon>
        <taxon>Neopterygii</taxon>
        <taxon>Teleostei</taxon>
        <taxon>Neoteleostei</taxon>
        <taxon>Acanthomorphata</taxon>
        <taxon>Eupercaria</taxon>
        <taxon>Perciformes</taxon>
        <taxon>Cottioidei</taxon>
        <taxon>Cottales</taxon>
        <taxon>Liparidae</taxon>
        <taxon>Liparis</taxon>
    </lineage>
</organism>
<keyword evidence="2" id="KW-1185">Reference proteome</keyword>
<accession>A0A4Z2I5N2</accession>
<reference evidence="1 2" key="1">
    <citation type="submission" date="2019-03" db="EMBL/GenBank/DDBJ databases">
        <title>First draft genome of Liparis tanakae, snailfish: a comprehensive survey of snailfish specific genes.</title>
        <authorList>
            <person name="Kim W."/>
            <person name="Song I."/>
            <person name="Jeong J.-H."/>
            <person name="Kim D."/>
            <person name="Kim S."/>
            <person name="Ryu S."/>
            <person name="Song J.Y."/>
            <person name="Lee S.K."/>
        </authorList>
    </citation>
    <scope>NUCLEOTIDE SEQUENCE [LARGE SCALE GENOMIC DNA]</scope>
    <source>
        <tissue evidence="1">Muscle</tissue>
    </source>
</reference>
<dbReference type="AlphaFoldDB" id="A0A4Z2I5N2"/>
<comment type="caution">
    <text evidence="1">The sequence shown here is derived from an EMBL/GenBank/DDBJ whole genome shotgun (WGS) entry which is preliminary data.</text>
</comment>
<evidence type="ECO:0000313" key="1">
    <source>
        <dbReference type="EMBL" id="TNN73081.1"/>
    </source>
</evidence>
<proteinExistence type="predicted"/>
<gene>
    <name evidence="1" type="ORF">EYF80_016751</name>
</gene>
<dbReference type="EMBL" id="SRLO01000129">
    <property type="protein sequence ID" value="TNN73081.1"/>
    <property type="molecule type" value="Genomic_DNA"/>
</dbReference>
<protein>
    <submittedName>
        <fullName evidence="1">Uncharacterized protein</fullName>
    </submittedName>
</protein>